<reference evidence="13" key="1">
    <citation type="journal article" date="2014" name="Int. J. Syst. Evol. Microbiol.">
        <title>Complete genome sequence of Corynebacterium casei LMG S-19264T (=DSM 44701T), isolated from a smear-ripened cheese.</title>
        <authorList>
            <consortium name="US DOE Joint Genome Institute (JGI-PGF)"/>
            <person name="Walter F."/>
            <person name="Albersmeier A."/>
            <person name="Kalinowski J."/>
            <person name="Ruckert C."/>
        </authorList>
    </citation>
    <scope>NUCLEOTIDE SEQUENCE</scope>
    <source>
        <strain evidence="13">CGMCC 4.7306</strain>
    </source>
</reference>
<protein>
    <recommendedName>
        <fullName evidence="6">UDP-glucose 4-epimerase</fullName>
        <ecNumber evidence="5">5.1.3.2</ecNumber>
    </recommendedName>
    <alternativeName>
        <fullName evidence="11">Galactowaldenase</fullName>
    </alternativeName>
    <alternativeName>
        <fullName evidence="10">UDP-galactose 4-epimerase</fullName>
    </alternativeName>
</protein>
<dbReference type="AlphaFoldDB" id="A0A917S7C1"/>
<evidence type="ECO:0000256" key="1">
    <source>
        <dbReference type="ARBA" id="ARBA00000083"/>
    </source>
</evidence>
<dbReference type="GO" id="GO:0003978">
    <property type="term" value="F:UDP-glucose 4-epimerase activity"/>
    <property type="evidence" value="ECO:0007669"/>
    <property type="project" value="UniProtKB-EC"/>
</dbReference>
<comment type="similarity">
    <text evidence="4">Belongs to the NAD(P)-dependent epimerase/dehydratase family.</text>
</comment>
<dbReference type="PANTHER" id="PTHR43725">
    <property type="entry name" value="UDP-GLUCOSE 4-EPIMERASE"/>
    <property type="match status" value="1"/>
</dbReference>
<dbReference type="Gene3D" id="3.40.50.720">
    <property type="entry name" value="NAD(P)-binding Rossmann-like Domain"/>
    <property type="match status" value="1"/>
</dbReference>
<dbReference type="NCBIfam" id="TIGR01179">
    <property type="entry name" value="galE"/>
    <property type="match status" value="1"/>
</dbReference>
<evidence type="ECO:0000256" key="6">
    <source>
        <dbReference type="ARBA" id="ARBA00018569"/>
    </source>
</evidence>
<evidence type="ECO:0000313" key="13">
    <source>
        <dbReference type="EMBL" id="GGL62279.1"/>
    </source>
</evidence>
<name>A0A917S7C1_9ACTN</name>
<evidence type="ECO:0000259" key="12">
    <source>
        <dbReference type="Pfam" id="PF01370"/>
    </source>
</evidence>
<dbReference type="SUPFAM" id="SSF51735">
    <property type="entry name" value="NAD(P)-binding Rossmann-fold domains"/>
    <property type="match status" value="1"/>
</dbReference>
<gene>
    <name evidence="13" type="primary">galE</name>
    <name evidence="13" type="ORF">GCM10011575_21040</name>
</gene>
<dbReference type="InterPro" id="IPR036291">
    <property type="entry name" value="NAD(P)-bd_dom_sf"/>
</dbReference>
<evidence type="ECO:0000313" key="14">
    <source>
        <dbReference type="Proteomes" id="UP000613840"/>
    </source>
</evidence>
<keyword evidence="8" id="KW-0413">Isomerase</keyword>
<accession>A0A917S7C1</accession>
<keyword evidence="7" id="KW-0520">NAD</keyword>
<evidence type="ECO:0000256" key="11">
    <source>
        <dbReference type="ARBA" id="ARBA00033067"/>
    </source>
</evidence>
<dbReference type="PANTHER" id="PTHR43725:SF53">
    <property type="entry name" value="UDP-ARABINOSE 4-EPIMERASE 1"/>
    <property type="match status" value="1"/>
</dbReference>
<reference evidence="13" key="2">
    <citation type="submission" date="2020-09" db="EMBL/GenBank/DDBJ databases">
        <authorList>
            <person name="Sun Q."/>
            <person name="Zhou Y."/>
        </authorList>
    </citation>
    <scope>NUCLEOTIDE SEQUENCE</scope>
    <source>
        <strain evidence="13">CGMCC 4.7306</strain>
    </source>
</reference>
<comment type="cofactor">
    <cofactor evidence="2">
        <name>NAD(+)</name>
        <dbReference type="ChEBI" id="CHEBI:57540"/>
    </cofactor>
</comment>
<dbReference type="GO" id="GO:0033499">
    <property type="term" value="P:galactose catabolic process via UDP-galactose, Leloir pathway"/>
    <property type="evidence" value="ECO:0007669"/>
    <property type="project" value="TreeGrafter"/>
</dbReference>
<keyword evidence="14" id="KW-1185">Reference proteome</keyword>
<dbReference type="Gene3D" id="3.90.25.10">
    <property type="entry name" value="UDP-galactose 4-epimerase, domain 1"/>
    <property type="match status" value="1"/>
</dbReference>
<evidence type="ECO:0000256" key="5">
    <source>
        <dbReference type="ARBA" id="ARBA00013189"/>
    </source>
</evidence>
<dbReference type="Proteomes" id="UP000613840">
    <property type="component" value="Unassembled WGS sequence"/>
</dbReference>
<evidence type="ECO:0000256" key="3">
    <source>
        <dbReference type="ARBA" id="ARBA00004947"/>
    </source>
</evidence>
<evidence type="ECO:0000256" key="2">
    <source>
        <dbReference type="ARBA" id="ARBA00001911"/>
    </source>
</evidence>
<dbReference type="RefSeq" id="WP_188895228.1">
    <property type="nucleotide sequence ID" value="NZ_BMMZ01000004.1"/>
</dbReference>
<comment type="catalytic activity">
    <reaction evidence="1">
        <text>UDP-alpha-D-glucose = UDP-alpha-D-galactose</text>
        <dbReference type="Rhea" id="RHEA:22168"/>
        <dbReference type="ChEBI" id="CHEBI:58885"/>
        <dbReference type="ChEBI" id="CHEBI:66914"/>
        <dbReference type="EC" id="5.1.3.2"/>
    </reaction>
</comment>
<dbReference type="EMBL" id="BMMZ01000004">
    <property type="protein sequence ID" value="GGL62279.1"/>
    <property type="molecule type" value="Genomic_DNA"/>
</dbReference>
<comment type="pathway">
    <text evidence="3">Carbohydrate metabolism; galactose metabolism.</text>
</comment>
<dbReference type="InterPro" id="IPR001509">
    <property type="entry name" value="Epimerase_deHydtase"/>
</dbReference>
<evidence type="ECO:0000256" key="8">
    <source>
        <dbReference type="ARBA" id="ARBA00023235"/>
    </source>
</evidence>
<proteinExistence type="inferred from homology"/>
<evidence type="ECO:0000256" key="4">
    <source>
        <dbReference type="ARBA" id="ARBA00007637"/>
    </source>
</evidence>
<sequence>MSVLVTGGAGYIGSHVVRLLRERGDQVVVVDDLSSGVAENVGDATLVQLDLSLTDVVDSLGKVIAEFEVDSVIHIAAKKQVGESAERPAWYFSQNVGGFANLLLAMEAAGVAKLMFSSSAATYGSPDVEPGTLMREDGPSLPISPYGETKLVCEWMMRDAARAWGLRGVGLRYFNVAGAGWPELGDPTRFNLIPIALGQLTSGNQPVIFGDDYPTADGTCIRDYIHVLDLADAHLAALDYLDRDQRPYDIFNVGTGTGSSVSEVLTQIARSTGYDVQPSIGKRRPGDPAALVADVSRIANTLGWTASHDLASMVDSAWQAWEPTHGAPEVPPT</sequence>
<comment type="caution">
    <text evidence="13">The sequence shown here is derived from an EMBL/GenBank/DDBJ whole genome shotgun (WGS) entry which is preliminary data.</text>
</comment>
<dbReference type="InterPro" id="IPR005886">
    <property type="entry name" value="UDP_G4E"/>
</dbReference>
<feature type="domain" description="NAD-dependent epimerase/dehydratase" evidence="12">
    <location>
        <begin position="3"/>
        <end position="254"/>
    </location>
</feature>
<evidence type="ECO:0000256" key="10">
    <source>
        <dbReference type="ARBA" id="ARBA00031367"/>
    </source>
</evidence>
<dbReference type="EC" id="5.1.3.2" evidence="5"/>
<keyword evidence="9" id="KW-0119">Carbohydrate metabolism</keyword>
<evidence type="ECO:0000256" key="9">
    <source>
        <dbReference type="ARBA" id="ARBA00023277"/>
    </source>
</evidence>
<organism evidence="13 14">
    <name type="scientific">Microlunatus endophyticus</name>
    <dbReference type="NCBI Taxonomy" id="1716077"/>
    <lineage>
        <taxon>Bacteria</taxon>
        <taxon>Bacillati</taxon>
        <taxon>Actinomycetota</taxon>
        <taxon>Actinomycetes</taxon>
        <taxon>Propionibacteriales</taxon>
        <taxon>Propionibacteriaceae</taxon>
        <taxon>Microlunatus</taxon>
    </lineage>
</organism>
<dbReference type="Pfam" id="PF01370">
    <property type="entry name" value="Epimerase"/>
    <property type="match status" value="1"/>
</dbReference>
<evidence type="ECO:0000256" key="7">
    <source>
        <dbReference type="ARBA" id="ARBA00023027"/>
    </source>
</evidence>